<dbReference type="InterPro" id="IPR000326">
    <property type="entry name" value="PAP2/HPO"/>
</dbReference>
<dbReference type="OrthoDB" id="10266771at2759"/>
<name>A0A3P6NVD9_ANISI</name>
<dbReference type="InterPro" id="IPR036938">
    <property type="entry name" value="PAP2/HPO_sf"/>
</dbReference>
<feature type="domain" description="Phosphatidic acid phosphatase type 2/haloperoxidase" evidence="1">
    <location>
        <begin position="2"/>
        <end position="34"/>
    </location>
</feature>
<dbReference type="Proteomes" id="UP000267096">
    <property type="component" value="Unassembled WGS sequence"/>
</dbReference>
<dbReference type="SUPFAM" id="SSF48317">
    <property type="entry name" value="Acid phosphatase/Vanadium-dependent haloperoxidase"/>
    <property type="match status" value="1"/>
</dbReference>
<sequence>MVFYVFPIIMGVSRVVMGRHYLSDVLFGLTLGCIEGHVAQLLPYSVIPFLKQSLPVVFAFDKS</sequence>
<dbReference type="Pfam" id="PF01569">
    <property type="entry name" value="PAP2"/>
    <property type="match status" value="1"/>
</dbReference>
<reference evidence="2 3" key="1">
    <citation type="submission" date="2018-11" db="EMBL/GenBank/DDBJ databases">
        <authorList>
            <consortium name="Pathogen Informatics"/>
        </authorList>
    </citation>
    <scope>NUCLEOTIDE SEQUENCE [LARGE SCALE GENOMIC DNA]</scope>
</reference>
<dbReference type="AlphaFoldDB" id="A0A3P6NVD9"/>
<keyword evidence="3" id="KW-1185">Reference proteome</keyword>
<gene>
    <name evidence="2" type="ORF">ASIM_LOCUS2560</name>
</gene>
<evidence type="ECO:0000313" key="2">
    <source>
        <dbReference type="EMBL" id="VDK20153.1"/>
    </source>
</evidence>
<dbReference type="EMBL" id="UYRR01003489">
    <property type="protein sequence ID" value="VDK20153.1"/>
    <property type="molecule type" value="Genomic_DNA"/>
</dbReference>
<accession>A0A3P6NVD9</accession>
<proteinExistence type="predicted"/>
<organism evidence="2 3">
    <name type="scientific">Anisakis simplex</name>
    <name type="common">Herring worm</name>
    <dbReference type="NCBI Taxonomy" id="6269"/>
    <lineage>
        <taxon>Eukaryota</taxon>
        <taxon>Metazoa</taxon>
        <taxon>Ecdysozoa</taxon>
        <taxon>Nematoda</taxon>
        <taxon>Chromadorea</taxon>
        <taxon>Rhabditida</taxon>
        <taxon>Spirurina</taxon>
        <taxon>Ascaridomorpha</taxon>
        <taxon>Ascaridoidea</taxon>
        <taxon>Anisakidae</taxon>
        <taxon>Anisakis</taxon>
        <taxon>Anisakis simplex complex</taxon>
    </lineage>
</organism>
<dbReference type="Gene3D" id="1.20.144.10">
    <property type="entry name" value="Phosphatidic acid phosphatase type 2/haloperoxidase"/>
    <property type="match status" value="1"/>
</dbReference>
<protein>
    <recommendedName>
        <fullName evidence="1">Phosphatidic acid phosphatase type 2/haloperoxidase domain-containing protein</fullName>
    </recommendedName>
</protein>
<evidence type="ECO:0000313" key="3">
    <source>
        <dbReference type="Proteomes" id="UP000267096"/>
    </source>
</evidence>
<evidence type="ECO:0000259" key="1">
    <source>
        <dbReference type="Pfam" id="PF01569"/>
    </source>
</evidence>